<gene>
    <name evidence="2" type="primary">Hypp5586</name>
    <name evidence="2" type="ORF">BLAG_LOCUS3034</name>
</gene>
<proteinExistence type="predicted"/>
<evidence type="ECO:0000313" key="2">
    <source>
        <dbReference type="EMBL" id="CAH1238414.1"/>
    </source>
</evidence>
<reference evidence="2" key="1">
    <citation type="submission" date="2022-01" db="EMBL/GenBank/DDBJ databases">
        <authorList>
            <person name="Braso-Vives M."/>
        </authorList>
    </citation>
    <scope>NUCLEOTIDE SEQUENCE</scope>
</reference>
<organism evidence="2 3">
    <name type="scientific">Branchiostoma lanceolatum</name>
    <name type="common">Common lancelet</name>
    <name type="synonym">Amphioxus lanceolatum</name>
    <dbReference type="NCBI Taxonomy" id="7740"/>
    <lineage>
        <taxon>Eukaryota</taxon>
        <taxon>Metazoa</taxon>
        <taxon>Chordata</taxon>
        <taxon>Cephalochordata</taxon>
        <taxon>Leptocardii</taxon>
        <taxon>Amphioxiformes</taxon>
        <taxon>Branchiostomatidae</taxon>
        <taxon>Branchiostoma</taxon>
    </lineage>
</organism>
<dbReference type="OrthoDB" id="10028281at2759"/>
<dbReference type="AlphaFoldDB" id="A0A8J9VQE4"/>
<dbReference type="EMBL" id="OV696695">
    <property type="protein sequence ID" value="CAH1238414.1"/>
    <property type="molecule type" value="Genomic_DNA"/>
</dbReference>
<feature type="signal peptide" evidence="1">
    <location>
        <begin position="1"/>
        <end position="26"/>
    </location>
</feature>
<evidence type="ECO:0000256" key="1">
    <source>
        <dbReference type="SAM" id="SignalP"/>
    </source>
</evidence>
<dbReference type="Proteomes" id="UP000838412">
    <property type="component" value="Chromosome 10"/>
</dbReference>
<accession>A0A8J9VQE4</accession>
<name>A0A8J9VQE4_BRALA</name>
<feature type="chain" id="PRO_5035451833" evidence="1">
    <location>
        <begin position="27"/>
        <end position="254"/>
    </location>
</feature>
<keyword evidence="3" id="KW-1185">Reference proteome</keyword>
<keyword evidence="1" id="KW-0732">Signal</keyword>
<protein>
    <submittedName>
        <fullName evidence="2">Hypp5586 protein</fullName>
    </submittedName>
</protein>
<evidence type="ECO:0000313" key="3">
    <source>
        <dbReference type="Proteomes" id="UP000838412"/>
    </source>
</evidence>
<sequence>MAVFRQVYFVFLICGALFAQLPTTDGSVSNPGVQSDDVLIDNTSRDDVTPNHCNLRPQLDITDTNTDHISVHHRHVAISVYSILHGNGTDRGYPKADAVLSISIVRDAFADGHPNSNTRFAIIGIIRDVINTAIGTFRPDAISSNTVQCGSPTSQSEYHLVTSIGICSEDLGTGDVDDVIADDVIALSDDVGLHSNNGDCSATRDANISDDYFNVTIGHAFINTHRWNTEFESDQSDLSYNLDHANHLFPTNPS</sequence>